<dbReference type="FunFam" id="2.60.40.10:FF:000049">
    <property type="entry name" value="Leukocyte immunoglobulin-like receptor subfamily B member 1"/>
    <property type="match status" value="1"/>
</dbReference>
<proteinExistence type="predicted"/>
<dbReference type="Proteomes" id="UP000002281">
    <property type="component" value="Chromosome 10"/>
</dbReference>
<feature type="region of interest" description="Disordered" evidence="4">
    <location>
        <begin position="126"/>
        <end position="148"/>
    </location>
</feature>
<feature type="transmembrane region" description="Helical" evidence="5">
    <location>
        <begin position="157"/>
        <end position="181"/>
    </location>
</feature>
<dbReference type="InterPro" id="IPR013783">
    <property type="entry name" value="Ig-like_fold"/>
</dbReference>
<dbReference type="InterPro" id="IPR036179">
    <property type="entry name" value="Ig-like_dom_sf"/>
</dbReference>
<keyword evidence="5" id="KW-1133">Transmembrane helix</keyword>
<dbReference type="SUPFAM" id="SSF48726">
    <property type="entry name" value="Immunoglobulin"/>
    <property type="match status" value="1"/>
</dbReference>
<name>A0A9L0TA95_HORSE</name>
<keyword evidence="5" id="KW-0472">Membrane</keyword>
<keyword evidence="3" id="KW-0393">Immunoglobulin domain</keyword>
<dbReference type="Gene3D" id="2.60.40.10">
    <property type="entry name" value="Immunoglobulins"/>
    <property type="match status" value="1"/>
</dbReference>
<dbReference type="Ensembl" id="ENSECAT00000085277.1">
    <property type="protein sequence ID" value="ENSECAP00000084014.1"/>
    <property type="gene ID" value="ENSECAG00000038714.3"/>
</dbReference>
<dbReference type="Pfam" id="PF13895">
    <property type="entry name" value="Ig_2"/>
    <property type="match status" value="1"/>
</dbReference>
<feature type="domain" description="Ig-like" evidence="6">
    <location>
        <begin position="29"/>
        <end position="117"/>
    </location>
</feature>
<protein>
    <submittedName>
        <fullName evidence="7">Leukocyte associated immunoglobulin like receptor 1</fullName>
    </submittedName>
</protein>
<keyword evidence="1" id="KW-0732">Signal</keyword>
<dbReference type="PANTHER" id="PTHR11738:SF129">
    <property type="entry name" value="LEUKOCYTE-ASSOCIATED IMMUNOGLOBULIN-LIKE RECEPTOR 1"/>
    <property type="match status" value="1"/>
</dbReference>
<accession>A0A9L0TA95</accession>
<evidence type="ECO:0000313" key="7">
    <source>
        <dbReference type="Ensembl" id="ENSECAP00000084014.1"/>
    </source>
</evidence>
<reference evidence="7" key="2">
    <citation type="submission" date="2025-08" db="UniProtKB">
        <authorList>
            <consortium name="Ensembl"/>
        </authorList>
    </citation>
    <scope>IDENTIFICATION</scope>
    <source>
        <strain evidence="7">Thoroughbred</strain>
    </source>
</reference>
<dbReference type="PROSITE" id="PS50835">
    <property type="entry name" value="IG_LIKE"/>
    <property type="match status" value="1"/>
</dbReference>
<keyword evidence="5" id="KW-0812">Transmembrane</keyword>
<dbReference type="GO" id="GO:0002764">
    <property type="term" value="P:immune response-regulating signaling pathway"/>
    <property type="evidence" value="ECO:0000318"/>
    <property type="project" value="GO_Central"/>
</dbReference>
<dbReference type="InterPro" id="IPR050412">
    <property type="entry name" value="Ig-like_Receptors_ImmuneReg"/>
</dbReference>
<evidence type="ECO:0000256" key="4">
    <source>
        <dbReference type="SAM" id="MobiDB-lite"/>
    </source>
</evidence>
<dbReference type="GO" id="GO:0005886">
    <property type="term" value="C:plasma membrane"/>
    <property type="evidence" value="ECO:0000318"/>
    <property type="project" value="GO_Central"/>
</dbReference>
<reference evidence="7 8" key="1">
    <citation type="journal article" date="2009" name="Science">
        <title>Genome sequence, comparative analysis, and population genetics of the domestic horse.</title>
        <authorList>
            <consortium name="Broad Institute Genome Sequencing Platform"/>
            <consortium name="Broad Institute Whole Genome Assembly Team"/>
            <person name="Wade C.M."/>
            <person name="Giulotto E."/>
            <person name="Sigurdsson S."/>
            <person name="Zoli M."/>
            <person name="Gnerre S."/>
            <person name="Imsland F."/>
            <person name="Lear T.L."/>
            <person name="Adelson D.L."/>
            <person name="Bailey E."/>
            <person name="Bellone R.R."/>
            <person name="Bloecker H."/>
            <person name="Distl O."/>
            <person name="Edgar R.C."/>
            <person name="Garber M."/>
            <person name="Leeb T."/>
            <person name="Mauceli E."/>
            <person name="MacLeod J.N."/>
            <person name="Penedo M.C.T."/>
            <person name="Raison J.M."/>
            <person name="Sharpe T."/>
            <person name="Vogel J."/>
            <person name="Andersson L."/>
            <person name="Antczak D.F."/>
            <person name="Biagi T."/>
            <person name="Binns M.M."/>
            <person name="Chowdhary B.P."/>
            <person name="Coleman S.J."/>
            <person name="Della Valle G."/>
            <person name="Fryc S."/>
            <person name="Guerin G."/>
            <person name="Hasegawa T."/>
            <person name="Hill E.W."/>
            <person name="Jurka J."/>
            <person name="Kiialainen A."/>
            <person name="Lindgren G."/>
            <person name="Liu J."/>
            <person name="Magnani E."/>
            <person name="Mickelson J.R."/>
            <person name="Murray J."/>
            <person name="Nergadze S.G."/>
            <person name="Onofrio R."/>
            <person name="Pedroni S."/>
            <person name="Piras M.F."/>
            <person name="Raudsepp T."/>
            <person name="Rocchi M."/>
            <person name="Roeed K.H."/>
            <person name="Ryder O.A."/>
            <person name="Searle S."/>
            <person name="Skow L."/>
            <person name="Swinburne J.E."/>
            <person name="Syvaenen A.C."/>
            <person name="Tozaki T."/>
            <person name="Valberg S.J."/>
            <person name="Vaudin M."/>
            <person name="White J.R."/>
            <person name="Zody M.C."/>
            <person name="Lander E.S."/>
            <person name="Lindblad-Toh K."/>
        </authorList>
    </citation>
    <scope>NUCLEOTIDE SEQUENCE [LARGE SCALE GENOMIC DNA]</scope>
    <source>
        <strain evidence="7 8">Thoroughbred</strain>
    </source>
</reference>
<evidence type="ECO:0000313" key="8">
    <source>
        <dbReference type="Proteomes" id="UP000002281"/>
    </source>
</evidence>
<organism evidence="7 8">
    <name type="scientific">Equus caballus</name>
    <name type="common">Horse</name>
    <dbReference type="NCBI Taxonomy" id="9796"/>
    <lineage>
        <taxon>Eukaryota</taxon>
        <taxon>Metazoa</taxon>
        <taxon>Chordata</taxon>
        <taxon>Craniata</taxon>
        <taxon>Vertebrata</taxon>
        <taxon>Euteleostomi</taxon>
        <taxon>Mammalia</taxon>
        <taxon>Eutheria</taxon>
        <taxon>Laurasiatheria</taxon>
        <taxon>Perissodactyla</taxon>
        <taxon>Equidae</taxon>
        <taxon>Equus</taxon>
    </lineage>
</organism>
<dbReference type="InterPro" id="IPR007110">
    <property type="entry name" value="Ig-like_dom"/>
</dbReference>
<dbReference type="RefSeq" id="XP_070079414.1">
    <property type="nucleotide sequence ID" value="XM_070223313.1"/>
</dbReference>
<feature type="region of interest" description="Disordered" evidence="4">
    <location>
        <begin position="246"/>
        <end position="272"/>
    </location>
</feature>
<evidence type="ECO:0000256" key="5">
    <source>
        <dbReference type="SAM" id="Phobius"/>
    </source>
</evidence>
<evidence type="ECO:0000256" key="3">
    <source>
        <dbReference type="ARBA" id="ARBA00023319"/>
    </source>
</evidence>
<feature type="compositionally biased region" description="Polar residues" evidence="4">
    <location>
        <begin position="249"/>
        <end position="262"/>
    </location>
</feature>
<evidence type="ECO:0000256" key="2">
    <source>
        <dbReference type="ARBA" id="ARBA00023157"/>
    </source>
</evidence>
<dbReference type="AlphaFoldDB" id="A0A9L0TA95"/>
<keyword evidence="8" id="KW-1185">Reference proteome</keyword>
<dbReference type="PANTHER" id="PTHR11738">
    <property type="entry name" value="MHC CLASS I NK CELL RECEPTOR"/>
    <property type="match status" value="1"/>
</dbReference>
<dbReference type="GeneTree" id="ENSGT01100000263478"/>
<gene>
    <name evidence="7" type="primary">LOC102149211</name>
</gene>
<evidence type="ECO:0000259" key="6">
    <source>
        <dbReference type="PROSITE" id="PS50835"/>
    </source>
</evidence>
<dbReference type="GeneID" id="102149211"/>
<feature type="compositionally biased region" description="Polar residues" evidence="4">
    <location>
        <begin position="128"/>
        <end position="148"/>
    </location>
</feature>
<evidence type="ECO:0000256" key="1">
    <source>
        <dbReference type="ARBA" id="ARBA00022729"/>
    </source>
</evidence>
<keyword evidence="2" id="KW-1015">Disulfide bond</keyword>
<sequence>MSPHHTTLLGLALCLIWVIHAQEVALPRPSISAEPGSMIPWGQPVTIVCRGPAEVETFRLAWEDGSNYTDQKILPQRPPHETEARFPITRVSDNTARRYFCRYHNNSSWSEHSDFLELVVTGAPGDISSPTTQPSAGDTETNSYDSDSNNSGLSTQYVYILLVVAGAFLICLFLLVLFFLFRRHRKKLGLPSSRGKEQRPQERLSPAVDILGRTPDLAIVDSPPKKGREMHTSFLMRLLSRCRPGLHSSEGSNEAGRSTLKISPSHDCGKGPSVPHYMGFSMAARKRDPREGRGKATMSFVASPWRPLLQEAPRR</sequence>
<reference evidence="7" key="3">
    <citation type="submission" date="2025-09" db="UniProtKB">
        <authorList>
            <consortium name="Ensembl"/>
        </authorList>
    </citation>
    <scope>IDENTIFICATION</scope>
    <source>
        <strain evidence="7">Thoroughbred</strain>
    </source>
</reference>